<comment type="subcellular location">
    <subcellularLocation>
        <location evidence="1">Membrane</location>
        <topology evidence="1">Single-pass membrane protein</topology>
    </subcellularLocation>
</comment>
<reference evidence="13" key="1">
    <citation type="journal article" date="2016" name="Plant Mol. Biol.">
        <title>Cytochrome P450 CYP71AT96 catalyses the final step of herbivore-induced phenylacetonitrile biosynthesis in the giant knotweed, Fallopia sachalinensis.</title>
        <authorList>
            <person name="Yamaguchi T."/>
            <person name="Noge K."/>
            <person name="Asano Y."/>
        </authorList>
    </citation>
    <scope>NUCLEOTIDE SEQUENCE</scope>
</reference>
<keyword evidence="4 10" id="KW-0479">Metal-binding</keyword>
<feature type="binding site" description="axial binding residue" evidence="10">
    <location>
        <position position="457"/>
    </location>
    <ligand>
        <name>heme</name>
        <dbReference type="ChEBI" id="CHEBI:30413"/>
    </ligand>
    <ligandPart>
        <name>Fe</name>
        <dbReference type="ChEBI" id="CHEBI:18248"/>
    </ligandPart>
</feature>
<dbReference type="AlphaFoldDB" id="A0A140JTI2"/>
<dbReference type="GO" id="GO:0016705">
    <property type="term" value="F:oxidoreductase activity, acting on paired donors, with incorporation or reduction of molecular oxygen"/>
    <property type="evidence" value="ECO:0007669"/>
    <property type="project" value="InterPro"/>
</dbReference>
<proteinExistence type="evidence at transcript level"/>
<protein>
    <submittedName>
        <fullName evidence="13">Cytochrome P450 82an1</fullName>
    </submittedName>
</protein>
<dbReference type="PRINTS" id="PR00463">
    <property type="entry name" value="EP450I"/>
</dbReference>
<name>A0A140JTI2_9CARY</name>
<dbReference type="GO" id="GO:0016020">
    <property type="term" value="C:membrane"/>
    <property type="evidence" value="ECO:0007669"/>
    <property type="project" value="UniProtKB-SubCell"/>
</dbReference>
<dbReference type="InterPro" id="IPR001128">
    <property type="entry name" value="Cyt_P450"/>
</dbReference>
<dbReference type="InterPro" id="IPR036396">
    <property type="entry name" value="Cyt_P450_sf"/>
</dbReference>
<dbReference type="FunFam" id="1.10.630.10:FF:000026">
    <property type="entry name" value="Cytochrome P450 82C4"/>
    <property type="match status" value="1"/>
</dbReference>
<evidence type="ECO:0000256" key="10">
    <source>
        <dbReference type="PIRSR" id="PIRSR602401-1"/>
    </source>
</evidence>
<dbReference type="EMBL" id="LC060452">
    <property type="protein sequence ID" value="BAU59409.1"/>
    <property type="molecule type" value="mRNA"/>
</dbReference>
<keyword evidence="6 11" id="KW-0560">Oxidoreductase</keyword>
<evidence type="ECO:0000256" key="4">
    <source>
        <dbReference type="ARBA" id="ARBA00022723"/>
    </source>
</evidence>
<dbReference type="GO" id="GO:0005506">
    <property type="term" value="F:iron ion binding"/>
    <property type="evidence" value="ECO:0007669"/>
    <property type="project" value="InterPro"/>
</dbReference>
<sequence>MDFLTVLASSFLPSLIFLYYVLKLRKIVPKTKTTFSSTLKPPGAWPILGHLPLFALQKAPTFRTLAAMADLHGPVFVVQLGMQSIVVVNSWEFFKECLTIKDKQLASRPLFAQGKYLGDDFASFGLAPLGSLWREMRKLTMVELLSTTKLGELGHIRMSELNDFLKAMHQSSKSNNKIVLSEWFSLLVMNTIIRLIARKRYTYDGVENQEAKRVRKVVKELMYVFGQFVLSDAFPLSFVEWLDPQGHIQMMKRVSKEIDQIFGDWIDDHRQRGQQDEKDFVDVLISLADQGKIKCDQYDADTIIKATIKSIFVGANDSTSLTLTWMTSLLLNHRHVMRRVVEEIDQEVGRDRWVEESDIKSLVYLQAVVKETLRLYPPGPLSTPHAAAEDCCVAGHEMKKGDQLLFNVWKVHRDPRVWSQPDEFIPERFLEENKVSFGVTKGPEFWYIPFGSGRRSCPGSELAFQVLHLTMARFLQGFALSTPMDEAVDMDEGQGISLLKKAPLEVNATPRLSSNMYEKL</sequence>
<evidence type="ECO:0000256" key="2">
    <source>
        <dbReference type="ARBA" id="ARBA00022617"/>
    </source>
</evidence>
<evidence type="ECO:0000256" key="3">
    <source>
        <dbReference type="ARBA" id="ARBA00022692"/>
    </source>
</evidence>
<evidence type="ECO:0000313" key="13">
    <source>
        <dbReference type="EMBL" id="BAU59409.1"/>
    </source>
</evidence>
<evidence type="ECO:0000256" key="1">
    <source>
        <dbReference type="ARBA" id="ARBA00004167"/>
    </source>
</evidence>
<accession>A0A140JTI2</accession>
<evidence type="ECO:0000256" key="11">
    <source>
        <dbReference type="RuleBase" id="RU000461"/>
    </source>
</evidence>
<organism evidence="13">
    <name type="scientific">Reynoutria sachalinensis</name>
    <name type="common">giant knotweed</name>
    <dbReference type="NCBI Taxonomy" id="76036"/>
    <lineage>
        <taxon>Eukaryota</taxon>
        <taxon>Viridiplantae</taxon>
        <taxon>Streptophyta</taxon>
        <taxon>Embryophyta</taxon>
        <taxon>Tracheophyta</taxon>
        <taxon>Spermatophyta</taxon>
        <taxon>Magnoliopsida</taxon>
        <taxon>eudicotyledons</taxon>
        <taxon>Gunneridae</taxon>
        <taxon>Pentapetalae</taxon>
        <taxon>Caryophyllales</taxon>
        <taxon>Polygonaceae</taxon>
        <taxon>Polygonoideae</taxon>
        <taxon>Polygoneae</taxon>
        <taxon>Reynoutria</taxon>
    </lineage>
</organism>
<dbReference type="PRINTS" id="PR00385">
    <property type="entry name" value="P450"/>
</dbReference>
<evidence type="ECO:0000256" key="8">
    <source>
        <dbReference type="ARBA" id="ARBA00023033"/>
    </source>
</evidence>
<evidence type="ECO:0000256" key="5">
    <source>
        <dbReference type="ARBA" id="ARBA00022989"/>
    </source>
</evidence>
<feature type="transmembrane region" description="Helical" evidence="12">
    <location>
        <begin position="178"/>
        <end position="197"/>
    </location>
</feature>
<dbReference type="GO" id="GO:0004497">
    <property type="term" value="F:monooxygenase activity"/>
    <property type="evidence" value="ECO:0007669"/>
    <property type="project" value="UniProtKB-KW"/>
</dbReference>
<evidence type="ECO:0000256" key="6">
    <source>
        <dbReference type="ARBA" id="ARBA00023002"/>
    </source>
</evidence>
<keyword evidence="5 12" id="KW-1133">Transmembrane helix</keyword>
<dbReference type="Gene3D" id="1.10.630.10">
    <property type="entry name" value="Cytochrome P450"/>
    <property type="match status" value="1"/>
</dbReference>
<dbReference type="SUPFAM" id="SSF48264">
    <property type="entry name" value="Cytochrome P450"/>
    <property type="match status" value="1"/>
</dbReference>
<dbReference type="SMR" id="A0A140JTI2"/>
<feature type="transmembrane region" description="Helical" evidence="12">
    <location>
        <begin position="6"/>
        <end position="22"/>
    </location>
</feature>
<dbReference type="InterPro" id="IPR017972">
    <property type="entry name" value="Cyt_P450_CS"/>
</dbReference>
<dbReference type="InterPro" id="IPR002401">
    <property type="entry name" value="Cyt_P450_E_grp-I"/>
</dbReference>
<comment type="similarity">
    <text evidence="11">Belongs to the cytochrome P450 family.</text>
</comment>
<dbReference type="InterPro" id="IPR050651">
    <property type="entry name" value="Plant_Cytochrome_P450_Monoox"/>
</dbReference>
<comment type="cofactor">
    <cofactor evidence="10">
        <name>heme</name>
        <dbReference type="ChEBI" id="CHEBI:30413"/>
    </cofactor>
</comment>
<gene>
    <name evidence="13" type="primary">cyp82an1</name>
</gene>
<keyword evidence="8 11" id="KW-0503">Monooxygenase</keyword>
<dbReference type="GO" id="GO:0020037">
    <property type="term" value="F:heme binding"/>
    <property type="evidence" value="ECO:0007669"/>
    <property type="project" value="InterPro"/>
</dbReference>
<dbReference type="PROSITE" id="PS00086">
    <property type="entry name" value="CYTOCHROME_P450"/>
    <property type="match status" value="1"/>
</dbReference>
<dbReference type="PANTHER" id="PTHR47947:SF1">
    <property type="entry name" value="CYTOCHROME P450 82E3"/>
    <property type="match status" value="1"/>
</dbReference>
<keyword evidence="9 12" id="KW-0472">Membrane</keyword>
<keyword evidence="2 10" id="KW-0349">Heme</keyword>
<dbReference type="PANTHER" id="PTHR47947">
    <property type="entry name" value="CYTOCHROME P450 82C3-RELATED"/>
    <property type="match status" value="1"/>
</dbReference>
<dbReference type="Pfam" id="PF00067">
    <property type="entry name" value="p450"/>
    <property type="match status" value="1"/>
</dbReference>
<keyword evidence="3 12" id="KW-0812">Transmembrane</keyword>
<evidence type="ECO:0000256" key="9">
    <source>
        <dbReference type="ARBA" id="ARBA00023136"/>
    </source>
</evidence>
<evidence type="ECO:0000256" key="7">
    <source>
        <dbReference type="ARBA" id="ARBA00023004"/>
    </source>
</evidence>
<evidence type="ECO:0000256" key="12">
    <source>
        <dbReference type="SAM" id="Phobius"/>
    </source>
</evidence>
<keyword evidence="7 10" id="KW-0408">Iron</keyword>